<accession>A0A167IKW3</accession>
<dbReference type="GO" id="GO:0016405">
    <property type="term" value="F:CoA-ligase activity"/>
    <property type="evidence" value="ECO:0007669"/>
    <property type="project" value="TreeGrafter"/>
</dbReference>
<dbReference type="Proteomes" id="UP000076738">
    <property type="component" value="Unassembled WGS sequence"/>
</dbReference>
<dbReference type="Pfam" id="PF00501">
    <property type="entry name" value="AMP-binding"/>
    <property type="match status" value="1"/>
</dbReference>
<feature type="domain" description="AMP-dependent synthetase/ligase" evidence="1">
    <location>
        <begin position="86"/>
        <end position="426"/>
    </location>
</feature>
<dbReference type="InterPro" id="IPR042099">
    <property type="entry name" value="ANL_N_sf"/>
</dbReference>
<dbReference type="STRING" id="1330018.A0A167IKW3"/>
<dbReference type="PANTHER" id="PTHR24096">
    <property type="entry name" value="LONG-CHAIN-FATTY-ACID--COA LIGASE"/>
    <property type="match status" value="1"/>
</dbReference>
<evidence type="ECO:0000313" key="3">
    <source>
        <dbReference type="Proteomes" id="UP000076738"/>
    </source>
</evidence>
<dbReference type="GO" id="GO:0019748">
    <property type="term" value="P:secondary metabolic process"/>
    <property type="evidence" value="ECO:0007669"/>
    <property type="project" value="TreeGrafter"/>
</dbReference>
<dbReference type="Gene3D" id="3.40.50.12780">
    <property type="entry name" value="N-terminal domain of ligase-like"/>
    <property type="match status" value="1"/>
</dbReference>
<proteinExistence type="predicted"/>
<keyword evidence="3" id="KW-1185">Reference proteome</keyword>
<dbReference type="EMBL" id="KV417307">
    <property type="protein sequence ID" value="KZO92738.1"/>
    <property type="molecule type" value="Genomic_DNA"/>
</dbReference>
<dbReference type="SUPFAM" id="SSF56801">
    <property type="entry name" value="Acetyl-CoA synthetase-like"/>
    <property type="match status" value="1"/>
</dbReference>
<reference evidence="2 3" key="1">
    <citation type="journal article" date="2016" name="Mol. Biol. Evol.">
        <title>Comparative Genomics of Early-Diverging Mushroom-Forming Fungi Provides Insights into the Origins of Lignocellulose Decay Capabilities.</title>
        <authorList>
            <person name="Nagy L.G."/>
            <person name="Riley R."/>
            <person name="Tritt A."/>
            <person name="Adam C."/>
            <person name="Daum C."/>
            <person name="Floudas D."/>
            <person name="Sun H."/>
            <person name="Yadav J.S."/>
            <person name="Pangilinan J."/>
            <person name="Larsson K.H."/>
            <person name="Matsuura K."/>
            <person name="Barry K."/>
            <person name="Labutti K."/>
            <person name="Kuo R."/>
            <person name="Ohm R.A."/>
            <person name="Bhattacharya S.S."/>
            <person name="Shirouzu T."/>
            <person name="Yoshinaga Y."/>
            <person name="Martin F.M."/>
            <person name="Grigoriev I.V."/>
            <person name="Hibbett D.S."/>
        </authorList>
    </citation>
    <scope>NUCLEOTIDE SEQUENCE [LARGE SCALE GENOMIC DNA]</scope>
    <source>
        <strain evidence="2 3">TUFC12733</strain>
    </source>
</reference>
<dbReference type="PROSITE" id="PS00455">
    <property type="entry name" value="AMP_BINDING"/>
    <property type="match status" value="1"/>
</dbReference>
<dbReference type="InterPro" id="IPR045851">
    <property type="entry name" value="AMP-bd_C_sf"/>
</dbReference>
<dbReference type="InterPro" id="IPR020845">
    <property type="entry name" value="AMP-binding_CS"/>
</dbReference>
<gene>
    <name evidence="2" type="ORF">CALVIDRAFT_601208</name>
</gene>
<evidence type="ECO:0000259" key="1">
    <source>
        <dbReference type="Pfam" id="PF00501"/>
    </source>
</evidence>
<dbReference type="PANTHER" id="PTHR24096:SF295">
    <property type="entry name" value="ACETYL-COA SYNTHETASE-LIKE PROTEIN"/>
    <property type="match status" value="1"/>
</dbReference>
<dbReference type="AlphaFoldDB" id="A0A167IKW3"/>
<protein>
    <submittedName>
        <fullName evidence="2">Acetyl-CoA synthetase-like protein</fullName>
    </submittedName>
</protein>
<dbReference type="InterPro" id="IPR000873">
    <property type="entry name" value="AMP-dep_synth/lig_dom"/>
</dbReference>
<evidence type="ECO:0000313" key="2">
    <source>
        <dbReference type="EMBL" id="KZO92738.1"/>
    </source>
</evidence>
<organism evidence="2 3">
    <name type="scientific">Calocera viscosa (strain TUFC12733)</name>
    <dbReference type="NCBI Taxonomy" id="1330018"/>
    <lineage>
        <taxon>Eukaryota</taxon>
        <taxon>Fungi</taxon>
        <taxon>Dikarya</taxon>
        <taxon>Basidiomycota</taxon>
        <taxon>Agaricomycotina</taxon>
        <taxon>Dacrymycetes</taxon>
        <taxon>Dacrymycetales</taxon>
        <taxon>Dacrymycetaceae</taxon>
        <taxon>Calocera</taxon>
    </lineage>
</organism>
<name>A0A167IKW3_CALVF</name>
<dbReference type="Gene3D" id="3.30.300.30">
    <property type="match status" value="1"/>
</dbReference>
<dbReference type="OrthoDB" id="6509636at2759"/>
<sequence length="596" mass="66167">MSQIDVSSSNVSYVPSDNLFAYLFHNREVWRRFAVPDNKVIFHEPTTSQDLRLGRLRDDSLRFAKSLSRLVAGVPAKDDFGVPGALVGPVVMIHLPNCVAFPVIFFGGLAAKCVMNLVSPALGPQELAHVMELVQPDVVFTQPGNAGEDILRKALPLLPQGWSEPKIFTVDVTQYPTDSILPRSAPSNNWLNLLNVDTSFRVAPMSAHEQANRVACILWSSGTTGKSKGVMHSHRALVTTCVLWQKHAVALTPDERWIGLPPFYHIMGLQTIILLAPLYGCKIILMRNFDLETYLRLIVKHRVTYLNLAPPLALVLTKTPLLDEPWCDITSIRSAGCGAAPLGGDIIREFYRRTRIPILMGYGASETGCFTHRPDQTWANVERHLGYSGRIMPDVEIQIRDEAGQSLPSGKPGEIMMRSNLQMLGYVRNPKANAEAFSKDGFVHTGDIGILSNERYIKIVDRIKDVMKYKGFQVSPVELDAVIGALSSVLDVGTTSIYSEKHASELPRAYVVPRSSELVEAVKRGDQNHPGLRAFASQIFKTVEEQCAYYKWLRGGIVLSESIPKSPTGKILRRSLKDIKGVYVPYTSKPEVRARL</sequence>